<protein>
    <recommendedName>
        <fullName evidence="2">Reverse transcriptase zinc-binding domain-containing protein</fullName>
    </recommendedName>
</protein>
<proteinExistence type="predicted"/>
<comment type="caution">
    <text evidence="3">The sequence shown here is derived from an EMBL/GenBank/DDBJ whole genome shotgun (WGS) entry which is preliminary data.</text>
</comment>
<dbReference type="PANTHER" id="PTHR33710:SF80">
    <property type="entry name" value="ENDONUCLEASE_EXONUCLEASE_PHOSPHATASE"/>
    <property type="match status" value="1"/>
</dbReference>
<dbReference type="Proteomes" id="UP001153076">
    <property type="component" value="Unassembled WGS sequence"/>
</dbReference>
<dbReference type="SUPFAM" id="SSF56219">
    <property type="entry name" value="DNase I-like"/>
    <property type="match status" value="1"/>
</dbReference>
<gene>
    <name evidence="3" type="ORF">Cgig2_020990</name>
</gene>
<evidence type="ECO:0000259" key="2">
    <source>
        <dbReference type="Pfam" id="PF13966"/>
    </source>
</evidence>
<name>A0A9Q1KAY1_9CARY</name>
<dbReference type="InterPro" id="IPR026960">
    <property type="entry name" value="RVT-Znf"/>
</dbReference>
<reference evidence="3" key="1">
    <citation type="submission" date="2022-04" db="EMBL/GenBank/DDBJ databases">
        <title>Carnegiea gigantea Genome sequencing and assembly v2.</title>
        <authorList>
            <person name="Copetti D."/>
            <person name="Sanderson M.J."/>
            <person name="Burquez A."/>
            <person name="Wojciechowski M.F."/>
        </authorList>
    </citation>
    <scope>NUCLEOTIDE SEQUENCE</scope>
    <source>
        <strain evidence="3">SGP5-SGP5p</strain>
        <tissue evidence="3">Aerial part</tissue>
    </source>
</reference>
<accession>A0A9Q1KAY1</accession>
<dbReference type="Gene3D" id="3.60.10.10">
    <property type="entry name" value="Endonuclease/exonuclease/phosphatase"/>
    <property type="match status" value="1"/>
</dbReference>
<keyword evidence="4" id="KW-1185">Reference proteome</keyword>
<evidence type="ECO:0000256" key="1">
    <source>
        <dbReference type="SAM" id="MobiDB-lite"/>
    </source>
</evidence>
<dbReference type="InterPro" id="IPR036691">
    <property type="entry name" value="Endo/exonu/phosph_ase_sf"/>
</dbReference>
<dbReference type="PANTHER" id="PTHR33710">
    <property type="entry name" value="BNAC02G09200D PROTEIN"/>
    <property type="match status" value="1"/>
</dbReference>
<sequence length="713" mass="83040">MTRGGKKGQPRAQPQLLEEEEQPPGNSPITIDWNNPELPPWAEAERNETVESRSENTPRAFSSYSPMVDPNEGTTLDFVPLSEINGHKCAKIVGEDIEEEIAYWMYLLDRGLFMNGCHSNVITARCLGTRRTHVGRRNSTRKNGGLKTAHHLLKILSSPKLTYKAPHSKQQMLKKEWTMIFREGMNGPTKQEDLKIFLSQQQAGLIGFIETKVQLQKVDHHPSKYCFKTLQKSDQLIHGEVIHYSTSKKFHLTYVYGRNLEEQRQPLWDALKSITSIVDDAPWSVQGDFNAMLHSGDRIGGVEVTEGEITDYADCLLQCGLHEFHHTGAFFTWANKTIWSRIDRAFYNDFWHDSFDFTHVRYLADRAFYNDFWHDSFDFTHVRYLARGLFDHSPIALSFPSCPKPKSSFQLCDVWAKDESFKTIILSSMQQQQSHTCLGALKALLCKMRHPLKQLNRSRFADIYTQQAKAREELTIIQAQLHQDPANGDRIQKEIKCKDQHYSICNLSSKQVKAKFRVYPERDYRVNEGYQWLLQTTAKPSSTNLIWTRTSLPRHSFTAWMFMHQRLLVLSRVGRYTKLQSMECSFCHQKEETQEHLFFECRYAVAIWDGFQKEWGIKLELTGMEPYLKSLTKLKQSRKIRGVIYALFNAVTYNIWKAKNHSVFKNRTLPPQQILHEVRDHITRRILHLHHYKHNYNTCIDFILNGQMRLGSS</sequence>
<feature type="compositionally biased region" description="Basic and acidic residues" evidence="1">
    <location>
        <begin position="43"/>
        <end position="56"/>
    </location>
</feature>
<dbReference type="Pfam" id="PF13966">
    <property type="entry name" value="zf-RVT"/>
    <property type="match status" value="1"/>
</dbReference>
<dbReference type="AlphaFoldDB" id="A0A9Q1KAY1"/>
<feature type="domain" description="Reverse transcriptase zinc-binding" evidence="2">
    <location>
        <begin position="524"/>
        <end position="608"/>
    </location>
</feature>
<evidence type="ECO:0000313" key="4">
    <source>
        <dbReference type="Proteomes" id="UP001153076"/>
    </source>
</evidence>
<evidence type="ECO:0000313" key="3">
    <source>
        <dbReference type="EMBL" id="KAJ8439614.1"/>
    </source>
</evidence>
<dbReference type="EMBL" id="JAKOGI010000214">
    <property type="protein sequence ID" value="KAJ8439614.1"/>
    <property type="molecule type" value="Genomic_DNA"/>
</dbReference>
<organism evidence="3 4">
    <name type="scientific">Carnegiea gigantea</name>
    <dbReference type="NCBI Taxonomy" id="171969"/>
    <lineage>
        <taxon>Eukaryota</taxon>
        <taxon>Viridiplantae</taxon>
        <taxon>Streptophyta</taxon>
        <taxon>Embryophyta</taxon>
        <taxon>Tracheophyta</taxon>
        <taxon>Spermatophyta</taxon>
        <taxon>Magnoliopsida</taxon>
        <taxon>eudicotyledons</taxon>
        <taxon>Gunneridae</taxon>
        <taxon>Pentapetalae</taxon>
        <taxon>Caryophyllales</taxon>
        <taxon>Cactineae</taxon>
        <taxon>Cactaceae</taxon>
        <taxon>Cactoideae</taxon>
        <taxon>Echinocereeae</taxon>
        <taxon>Carnegiea</taxon>
    </lineage>
</organism>
<feature type="region of interest" description="Disordered" evidence="1">
    <location>
        <begin position="1"/>
        <end position="68"/>
    </location>
</feature>
<dbReference type="OrthoDB" id="1104096at2759"/>